<name>A0ABQ2D5X1_9DEIO</name>
<dbReference type="Pfam" id="PF01593">
    <property type="entry name" value="Amino_oxidase"/>
    <property type="match status" value="1"/>
</dbReference>
<evidence type="ECO:0000256" key="3">
    <source>
        <dbReference type="ARBA" id="ARBA00023002"/>
    </source>
</evidence>
<evidence type="ECO:0000256" key="1">
    <source>
        <dbReference type="ARBA" id="ARBA00001974"/>
    </source>
</evidence>
<evidence type="ECO:0000256" key="2">
    <source>
        <dbReference type="ARBA" id="ARBA00005995"/>
    </source>
</evidence>
<dbReference type="InterPro" id="IPR036188">
    <property type="entry name" value="FAD/NAD-bd_sf"/>
</dbReference>
<dbReference type="EMBL" id="BMOD01000016">
    <property type="protein sequence ID" value="GGJ46232.1"/>
    <property type="molecule type" value="Genomic_DNA"/>
</dbReference>
<dbReference type="NCBIfam" id="TIGR01409">
    <property type="entry name" value="TAT_signal_seq"/>
    <property type="match status" value="1"/>
</dbReference>
<dbReference type="Gene3D" id="3.90.660.10">
    <property type="match status" value="1"/>
</dbReference>
<dbReference type="PROSITE" id="PS51318">
    <property type="entry name" value="TAT"/>
    <property type="match status" value="1"/>
</dbReference>
<dbReference type="PANTHER" id="PTHR43563">
    <property type="entry name" value="AMINE OXIDASE"/>
    <property type="match status" value="1"/>
</dbReference>
<keyword evidence="3" id="KW-0560">Oxidoreductase</keyword>
<dbReference type="Gene3D" id="1.10.405.10">
    <property type="entry name" value="Guanine Nucleotide Dissociation Inhibitor, domain 1"/>
    <property type="match status" value="1"/>
</dbReference>
<dbReference type="PRINTS" id="PR00757">
    <property type="entry name" value="AMINEOXDASEF"/>
</dbReference>
<organism evidence="5 6">
    <name type="scientific">Deinococcus roseus</name>
    <dbReference type="NCBI Taxonomy" id="392414"/>
    <lineage>
        <taxon>Bacteria</taxon>
        <taxon>Thermotogati</taxon>
        <taxon>Deinococcota</taxon>
        <taxon>Deinococci</taxon>
        <taxon>Deinococcales</taxon>
        <taxon>Deinococcaceae</taxon>
        <taxon>Deinococcus</taxon>
    </lineage>
</organism>
<dbReference type="PANTHER" id="PTHR43563:SF1">
    <property type="entry name" value="AMINE OXIDASE [FLAVIN-CONTAINING] B"/>
    <property type="match status" value="1"/>
</dbReference>
<dbReference type="SUPFAM" id="SSF54373">
    <property type="entry name" value="FAD-linked reductases, C-terminal domain"/>
    <property type="match status" value="1"/>
</dbReference>
<sequence>MRTPFLRELQRLYARSKQEHQEPAENTITRRDFLKAATVTVAATAAPAALAKTRKVSERVVIVGGGTAGLTCAYRLWQEGIHADIYEASSRLGGRMFSAYNTFGMNEVIELGGELVDSGHEELIDLTKELGLHLTDLKAAEKGLKSEDWYFGGKRYSEKDLMRMFRPIARKIDADLENVDLDVVSYKHPGGAEPLDNVSISEYLDPIETDQVMKDMLALAYTTEYGLDASEQSATNLLYLIGTDPKFWQIYGESDEAYHITEGSGAVPRKLSQKVNAQIHVGRVLTRISKTSTARYQLDFQSGPSVYADHVVFAIPFSVMRHLDIKIDLPPAKRRAIDELGYGTNSKLMAAFTTPIWKTKYGYSGSTYSDLPFQTSWDTTRGQKVQGAVLTRFTGGTIGLQSGEGTPEEQAFDFVQQIETLYPGLQQAYTGNAVRMHWPSKPFQQGSYASYLVGQFTGIRGAEGERLGRLYFAGEHTSAFAQGYMEGAVESGNRVAREVLKFIK</sequence>
<evidence type="ECO:0000313" key="6">
    <source>
        <dbReference type="Proteomes" id="UP000632222"/>
    </source>
</evidence>
<comment type="caution">
    <text evidence="5">The sequence shown here is derived from an EMBL/GenBank/DDBJ whole genome shotgun (WGS) entry which is preliminary data.</text>
</comment>
<dbReference type="InterPro" id="IPR019546">
    <property type="entry name" value="TAT_signal_bac_arc"/>
</dbReference>
<keyword evidence="6" id="KW-1185">Reference proteome</keyword>
<dbReference type="InterPro" id="IPR006311">
    <property type="entry name" value="TAT_signal"/>
</dbReference>
<dbReference type="RefSeq" id="WP_189004889.1">
    <property type="nucleotide sequence ID" value="NZ_BMOD01000016.1"/>
</dbReference>
<protein>
    <recommendedName>
        <fullName evidence="4">Amine oxidase domain-containing protein</fullName>
    </recommendedName>
</protein>
<comment type="similarity">
    <text evidence="2">Belongs to the flavin monoamine oxidase family.</text>
</comment>
<dbReference type="InterPro" id="IPR002937">
    <property type="entry name" value="Amino_oxidase"/>
</dbReference>
<evidence type="ECO:0000313" key="5">
    <source>
        <dbReference type="EMBL" id="GGJ46232.1"/>
    </source>
</evidence>
<dbReference type="Proteomes" id="UP000632222">
    <property type="component" value="Unassembled WGS sequence"/>
</dbReference>
<evidence type="ECO:0000259" key="4">
    <source>
        <dbReference type="Pfam" id="PF01593"/>
    </source>
</evidence>
<accession>A0ABQ2D5X1</accession>
<dbReference type="Pfam" id="PF10518">
    <property type="entry name" value="TAT_signal"/>
    <property type="match status" value="1"/>
</dbReference>
<feature type="domain" description="Amine oxidase" evidence="4">
    <location>
        <begin position="68"/>
        <end position="500"/>
    </location>
</feature>
<gene>
    <name evidence="5" type="ORF">GCM10008938_35550</name>
</gene>
<comment type="cofactor">
    <cofactor evidence="1">
        <name>FAD</name>
        <dbReference type="ChEBI" id="CHEBI:57692"/>
    </cofactor>
</comment>
<reference evidence="6" key="1">
    <citation type="journal article" date="2019" name="Int. J. Syst. Evol. Microbiol.">
        <title>The Global Catalogue of Microorganisms (GCM) 10K type strain sequencing project: providing services to taxonomists for standard genome sequencing and annotation.</title>
        <authorList>
            <consortium name="The Broad Institute Genomics Platform"/>
            <consortium name="The Broad Institute Genome Sequencing Center for Infectious Disease"/>
            <person name="Wu L."/>
            <person name="Ma J."/>
        </authorList>
    </citation>
    <scope>NUCLEOTIDE SEQUENCE [LARGE SCALE GENOMIC DNA]</scope>
    <source>
        <strain evidence="6">JCM 14370</strain>
    </source>
</reference>
<dbReference type="InterPro" id="IPR050703">
    <property type="entry name" value="Flavin_MAO"/>
</dbReference>
<dbReference type="InterPro" id="IPR001613">
    <property type="entry name" value="Flavin_amine_oxidase"/>
</dbReference>
<dbReference type="Gene3D" id="3.50.50.60">
    <property type="entry name" value="FAD/NAD(P)-binding domain"/>
    <property type="match status" value="1"/>
</dbReference>
<proteinExistence type="inferred from homology"/>
<dbReference type="SUPFAM" id="SSF51905">
    <property type="entry name" value="FAD/NAD(P)-binding domain"/>
    <property type="match status" value="1"/>
</dbReference>